<accession>A0ABS4RL52</accession>
<evidence type="ECO:0000313" key="2">
    <source>
        <dbReference type="Proteomes" id="UP001519293"/>
    </source>
</evidence>
<sequence>MRLKKSASQILVNSHVFLKSIEQLDGYLPSGFFIKYNEFGRSIIYIG</sequence>
<organism evidence="1 2">
    <name type="scientific">Cytobacillus eiseniae</name>
    <dbReference type="NCBI Taxonomy" id="762947"/>
    <lineage>
        <taxon>Bacteria</taxon>
        <taxon>Bacillati</taxon>
        <taxon>Bacillota</taxon>
        <taxon>Bacilli</taxon>
        <taxon>Bacillales</taxon>
        <taxon>Bacillaceae</taxon>
        <taxon>Cytobacillus</taxon>
    </lineage>
</organism>
<evidence type="ECO:0008006" key="3">
    <source>
        <dbReference type="Google" id="ProtNLM"/>
    </source>
</evidence>
<reference evidence="1 2" key="1">
    <citation type="submission" date="2021-03" db="EMBL/GenBank/DDBJ databases">
        <title>Genomic Encyclopedia of Type Strains, Phase IV (KMG-IV): sequencing the most valuable type-strain genomes for metagenomic binning, comparative biology and taxonomic classification.</title>
        <authorList>
            <person name="Goeker M."/>
        </authorList>
    </citation>
    <scope>NUCLEOTIDE SEQUENCE [LARGE SCALE GENOMIC DNA]</scope>
    <source>
        <strain evidence="1 2">DSM 26675</strain>
    </source>
</reference>
<gene>
    <name evidence="1" type="ORF">J2Z40_003611</name>
</gene>
<dbReference type="Proteomes" id="UP001519293">
    <property type="component" value="Unassembled WGS sequence"/>
</dbReference>
<name>A0ABS4RL52_9BACI</name>
<dbReference type="EMBL" id="JAGIKZ010000032">
    <property type="protein sequence ID" value="MBP2243029.1"/>
    <property type="molecule type" value="Genomic_DNA"/>
</dbReference>
<evidence type="ECO:0000313" key="1">
    <source>
        <dbReference type="EMBL" id="MBP2243029.1"/>
    </source>
</evidence>
<comment type="caution">
    <text evidence="1">The sequence shown here is derived from an EMBL/GenBank/DDBJ whole genome shotgun (WGS) entry which is preliminary data.</text>
</comment>
<keyword evidence="2" id="KW-1185">Reference proteome</keyword>
<proteinExistence type="predicted"/>
<protein>
    <recommendedName>
        <fullName evidence="3">GIY-YIG domain-containing protein</fullName>
    </recommendedName>
</protein>